<proteinExistence type="inferred from homology"/>
<dbReference type="EMBL" id="JBJKBG010000010">
    <property type="protein sequence ID" value="KAL3720832.1"/>
    <property type="molecule type" value="Genomic_DNA"/>
</dbReference>
<dbReference type="InterPro" id="IPR042097">
    <property type="entry name" value="Aminopeptidase_N-like_N_sf"/>
</dbReference>
<organism evidence="17 18">
    <name type="scientific">Eucalyptus globulus</name>
    <name type="common">Tasmanian blue gum</name>
    <dbReference type="NCBI Taxonomy" id="34317"/>
    <lineage>
        <taxon>Eukaryota</taxon>
        <taxon>Viridiplantae</taxon>
        <taxon>Streptophyta</taxon>
        <taxon>Embryophyta</taxon>
        <taxon>Tracheophyta</taxon>
        <taxon>Spermatophyta</taxon>
        <taxon>Magnoliopsida</taxon>
        <taxon>eudicotyledons</taxon>
        <taxon>Gunneridae</taxon>
        <taxon>Pentapetalae</taxon>
        <taxon>rosids</taxon>
        <taxon>malvids</taxon>
        <taxon>Myrtales</taxon>
        <taxon>Myrtaceae</taxon>
        <taxon>Myrtoideae</taxon>
        <taxon>Eucalypteae</taxon>
        <taxon>Eucalyptus</taxon>
    </lineage>
</organism>
<comment type="similarity">
    <text evidence="2 13">Belongs to the peptidase M1 family.</text>
</comment>
<dbReference type="FunFam" id="1.10.390.10:FF:000001">
    <property type="entry name" value="Aminopeptidase"/>
    <property type="match status" value="1"/>
</dbReference>
<dbReference type="Pfam" id="PF11838">
    <property type="entry name" value="ERAP1_C"/>
    <property type="match status" value="1"/>
</dbReference>
<dbReference type="Pfam" id="PF01433">
    <property type="entry name" value="Peptidase_M1"/>
    <property type="match status" value="1"/>
</dbReference>
<feature type="domain" description="Peptidase M1 membrane alanine aminopeptidase" evidence="14">
    <location>
        <begin position="240"/>
        <end position="456"/>
    </location>
</feature>
<dbReference type="CDD" id="cd09601">
    <property type="entry name" value="M1_APN-Q_like"/>
    <property type="match status" value="1"/>
</dbReference>
<comment type="caution">
    <text evidence="17">The sequence shown here is derived from an EMBL/GenBank/DDBJ whole genome shotgun (WGS) entry which is preliminary data.</text>
</comment>
<evidence type="ECO:0000256" key="5">
    <source>
        <dbReference type="ARBA" id="ARBA00022723"/>
    </source>
</evidence>
<evidence type="ECO:0000259" key="14">
    <source>
        <dbReference type="Pfam" id="PF01433"/>
    </source>
</evidence>
<evidence type="ECO:0000313" key="18">
    <source>
        <dbReference type="Proteomes" id="UP001634007"/>
    </source>
</evidence>
<dbReference type="Pfam" id="PF17900">
    <property type="entry name" value="Peptidase_M1_N"/>
    <property type="match status" value="1"/>
</dbReference>
<dbReference type="AlphaFoldDB" id="A0ABD3J4Y6"/>
<dbReference type="Gene3D" id="2.60.40.1730">
    <property type="entry name" value="tricorn interacting facor f3 domain"/>
    <property type="match status" value="1"/>
</dbReference>
<dbReference type="SUPFAM" id="SSF55486">
    <property type="entry name" value="Metalloproteases ('zincins'), catalytic domain"/>
    <property type="match status" value="1"/>
</dbReference>
<keyword evidence="3 13" id="KW-0031">Aminopeptidase</keyword>
<dbReference type="Gene3D" id="1.10.390.10">
    <property type="entry name" value="Neutral Protease Domain 2"/>
    <property type="match status" value="1"/>
</dbReference>
<feature type="binding site" evidence="11">
    <location>
        <position position="316"/>
    </location>
    <ligand>
        <name>Zn(2+)</name>
        <dbReference type="ChEBI" id="CHEBI:29105"/>
        <note>catalytic</note>
    </ligand>
</feature>
<evidence type="ECO:0000259" key="16">
    <source>
        <dbReference type="Pfam" id="PF17900"/>
    </source>
</evidence>
<evidence type="ECO:0000256" key="9">
    <source>
        <dbReference type="ARBA" id="ARBA00023049"/>
    </source>
</evidence>
<dbReference type="SUPFAM" id="SSF63737">
    <property type="entry name" value="Leukotriene A4 hydrolase N-terminal domain"/>
    <property type="match status" value="1"/>
</dbReference>
<keyword evidence="9 13" id="KW-0482">Metalloprotease</keyword>
<dbReference type="PANTHER" id="PTHR11533:SF274">
    <property type="entry name" value="AMINOPEPTIDASE"/>
    <property type="match status" value="1"/>
</dbReference>
<keyword evidence="8" id="KW-0492">Microsome</keyword>
<protein>
    <recommendedName>
        <fullName evidence="13">Aminopeptidase</fullName>
        <ecNumber evidence="13">3.4.11.-</ecNumber>
    </recommendedName>
</protein>
<dbReference type="InterPro" id="IPR050344">
    <property type="entry name" value="Peptidase_M1_aminopeptidases"/>
</dbReference>
<keyword evidence="18" id="KW-1185">Reference proteome</keyword>
<dbReference type="InterPro" id="IPR024571">
    <property type="entry name" value="ERAP1-like_C_dom"/>
</dbReference>
<feature type="binding site" evidence="11">
    <location>
        <position position="335"/>
    </location>
    <ligand>
        <name>Zn(2+)</name>
        <dbReference type="ChEBI" id="CHEBI:29105"/>
        <note>catalytic</note>
    </ligand>
</feature>
<dbReference type="InterPro" id="IPR045357">
    <property type="entry name" value="Aminopeptidase_N-like_N"/>
</dbReference>
<evidence type="ECO:0000256" key="11">
    <source>
        <dbReference type="PIRSR" id="PIRSR634016-3"/>
    </source>
</evidence>
<evidence type="ECO:0000256" key="10">
    <source>
        <dbReference type="PIRSR" id="PIRSR634016-1"/>
    </source>
</evidence>
<evidence type="ECO:0000256" key="8">
    <source>
        <dbReference type="ARBA" id="ARBA00022848"/>
    </source>
</evidence>
<comment type="subcellular location">
    <subcellularLocation>
        <location evidence="1">Microsome membrane</location>
        <topology evidence="1">Peripheral membrane protein</topology>
    </subcellularLocation>
</comment>
<dbReference type="EC" id="3.4.11.-" evidence="13"/>
<feature type="active site" description="Proton acceptor" evidence="10">
    <location>
        <position position="313"/>
    </location>
</feature>
<dbReference type="InterPro" id="IPR034016">
    <property type="entry name" value="M1_APN-typ"/>
</dbReference>
<feature type="domain" description="Aminopeptidase N-like N-terminal" evidence="16">
    <location>
        <begin position="23"/>
        <end position="205"/>
    </location>
</feature>
<dbReference type="GO" id="GO:0004177">
    <property type="term" value="F:aminopeptidase activity"/>
    <property type="evidence" value="ECO:0007669"/>
    <property type="project" value="UniProtKB-KW"/>
</dbReference>
<keyword evidence="5 11" id="KW-0479">Metal-binding</keyword>
<keyword evidence="7 11" id="KW-0862">Zinc</keyword>
<evidence type="ECO:0000256" key="12">
    <source>
        <dbReference type="PIRSR" id="PIRSR634016-4"/>
    </source>
</evidence>
<feature type="binding site" evidence="11">
    <location>
        <position position="312"/>
    </location>
    <ligand>
        <name>Zn(2+)</name>
        <dbReference type="ChEBI" id="CHEBI:29105"/>
        <note>catalytic</note>
    </ligand>
</feature>
<dbReference type="Proteomes" id="UP001634007">
    <property type="component" value="Unassembled WGS sequence"/>
</dbReference>
<evidence type="ECO:0000256" key="6">
    <source>
        <dbReference type="ARBA" id="ARBA00022801"/>
    </source>
</evidence>
<sequence length="891" mass="101112">MAEKRPSIDQFKGRTRLPTFAAPRRYDLRLKLDLVACRFSGVVRVALALAEATEFLVLNALELAIGDVCFASSADHKEVRPCDVVLDDEDEILVLAFDEALCCGEGVLTVEFSGMLNAQLKGLYKCAYMDGGEKKYMAATQFEAVDARRCFPCWDEPALKATFQITLDVPLELTALSNMPILQEKLNGDIKTVYFEESPMMSTYLVAVVVGLFDSLEETTADGIRVRVYCPPGKSDNGKFALHVAVKALELYTRYFSVPYPLPKLDMVAVPEFAGGAMENYGLIIYRENEMLHDELQSTAAKKQRITVVAMHEVAHQWFGNLVTMEWWTHVWLNEGFATWVSYMATDNLFPEWKVWTQFLQQTASGLHTDSLEKSHPIEVEIIHARAIVEIFDAVSYEKGSAVIQMLQSYLGDAIFQKSLSSYMKRYAWKNAKTEDLWTVLTEESGVEVTNLMDTWTKQKGYPLISVNLNGHILKFEQSQFVLSGLAGEGLWIVPITLCLGSYERQKKFLLKTRCGEIDISDLFNSFSNSLGLSEENDLEKFKEHFWIKINIYQSGFYRVKYDDKLAAQLIKAIESNYLSATDKFGIMDDTHALCQAGKQSLSSLLTLMGVYRKETDYTVVSNLIDVCYNIVKIYDDAFQDSVDNLRQHFINILLPSAERLGWESVSGEPHLNVLLRGEIFMALASFGDEKTHEDATKRFESLLKDKNTPLLSADTKRAAYIAVMRKTTVASRNYFESLLSIYREADTVQEKERILRHLAASPDPEIVREVLNFLVSDEVRDQDIIYGFSGISLEAREAAWKWLKDNWDFILNKYGTGVLFTDFITNIVAPFSSNEKADEVEAFFANRTTPAFAMNLKQSIEQIRIKARWVQNIKQEEFLPELVKQLASKG</sequence>
<reference evidence="17 18" key="1">
    <citation type="submission" date="2024-11" db="EMBL/GenBank/DDBJ databases">
        <title>Chromosome-level genome assembly of Eucalyptus globulus Labill. provides insights into its genome evolution.</title>
        <authorList>
            <person name="Li X."/>
        </authorList>
    </citation>
    <scope>NUCLEOTIDE SEQUENCE [LARGE SCALE GENOMIC DNA]</scope>
    <source>
        <strain evidence="17">CL2024</strain>
        <tissue evidence="17">Fresh tender leaves</tissue>
    </source>
</reference>
<accession>A0ABD3J4Y6</accession>
<evidence type="ECO:0000256" key="7">
    <source>
        <dbReference type="ARBA" id="ARBA00022833"/>
    </source>
</evidence>
<keyword evidence="4 13" id="KW-0645">Protease</keyword>
<gene>
    <name evidence="17" type="ORF">ACJRO7_005611</name>
</gene>
<evidence type="ECO:0000256" key="13">
    <source>
        <dbReference type="RuleBase" id="RU364040"/>
    </source>
</evidence>
<dbReference type="GO" id="GO:0008237">
    <property type="term" value="F:metallopeptidase activity"/>
    <property type="evidence" value="ECO:0007669"/>
    <property type="project" value="UniProtKB-KW"/>
</dbReference>
<name>A0ABD3J4Y6_EUCGL</name>
<dbReference type="InterPro" id="IPR014782">
    <property type="entry name" value="Peptidase_M1_dom"/>
</dbReference>
<keyword evidence="8" id="KW-0256">Endoplasmic reticulum</keyword>
<evidence type="ECO:0000256" key="1">
    <source>
        <dbReference type="ARBA" id="ARBA00004174"/>
    </source>
</evidence>
<evidence type="ECO:0000256" key="4">
    <source>
        <dbReference type="ARBA" id="ARBA00022670"/>
    </source>
</evidence>
<dbReference type="FunFam" id="1.25.50.20:FF:000002">
    <property type="entry name" value="Aminopeptidase"/>
    <property type="match status" value="1"/>
</dbReference>
<comment type="cofactor">
    <cofactor evidence="11 13">
        <name>Zn(2+)</name>
        <dbReference type="ChEBI" id="CHEBI:29105"/>
    </cofactor>
    <text evidence="11 13">Binds 1 zinc ion per subunit.</text>
</comment>
<dbReference type="InterPro" id="IPR027268">
    <property type="entry name" value="Peptidase_M4/M1_CTD_sf"/>
</dbReference>
<dbReference type="GO" id="GO:0008270">
    <property type="term" value="F:zinc ion binding"/>
    <property type="evidence" value="ECO:0007669"/>
    <property type="project" value="UniProtKB-UniRule"/>
</dbReference>
<evidence type="ECO:0000259" key="15">
    <source>
        <dbReference type="Pfam" id="PF11838"/>
    </source>
</evidence>
<dbReference type="Gene3D" id="1.25.50.20">
    <property type="match status" value="1"/>
</dbReference>
<keyword evidence="6 13" id="KW-0378">Hydrolase</keyword>
<dbReference type="GO" id="GO:0006508">
    <property type="term" value="P:proteolysis"/>
    <property type="evidence" value="ECO:0007669"/>
    <property type="project" value="UniProtKB-KW"/>
</dbReference>
<evidence type="ECO:0000256" key="3">
    <source>
        <dbReference type="ARBA" id="ARBA00022438"/>
    </source>
</evidence>
<feature type="domain" description="ERAP1-like C-terminal" evidence="15">
    <location>
        <begin position="547"/>
        <end position="865"/>
    </location>
</feature>
<dbReference type="PRINTS" id="PR00756">
    <property type="entry name" value="ALADIPTASE"/>
</dbReference>
<feature type="site" description="Transition state stabilizer" evidence="12">
    <location>
        <position position="397"/>
    </location>
</feature>
<dbReference type="Gene3D" id="2.60.40.1910">
    <property type="match status" value="1"/>
</dbReference>
<dbReference type="PANTHER" id="PTHR11533">
    <property type="entry name" value="PROTEASE M1 ZINC METALLOPROTEASE"/>
    <property type="match status" value="1"/>
</dbReference>
<evidence type="ECO:0000256" key="2">
    <source>
        <dbReference type="ARBA" id="ARBA00010136"/>
    </source>
</evidence>
<dbReference type="InterPro" id="IPR001930">
    <property type="entry name" value="Peptidase_M1"/>
</dbReference>
<evidence type="ECO:0000313" key="17">
    <source>
        <dbReference type="EMBL" id="KAL3720832.1"/>
    </source>
</evidence>